<keyword evidence="6" id="KW-0631">Potassium channel</keyword>
<dbReference type="PANTHER" id="PTHR47735">
    <property type="entry name" value="POTASSIUM VOLTAGE-GATED CHANNEL SUBFAMILY KQT MEMBER 4"/>
    <property type="match status" value="1"/>
</dbReference>
<feature type="region of interest" description="Disordered" evidence="14">
    <location>
        <begin position="402"/>
        <end position="442"/>
    </location>
</feature>
<reference evidence="18 19" key="1">
    <citation type="submission" date="2022-01" db="EMBL/GenBank/DDBJ databases">
        <title>A high-quality chromosome-level genome assembly of rohu carp, Labeo rohita.</title>
        <authorList>
            <person name="Arick M.A. II"/>
            <person name="Hsu C.-Y."/>
            <person name="Magbanua Z."/>
            <person name="Pechanova O."/>
            <person name="Grover C."/>
            <person name="Miller E."/>
            <person name="Thrash A."/>
            <person name="Ezzel L."/>
            <person name="Alam S."/>
            <person name="Benzie J."/>
            <person name="Hamilton M."/>
            <person name="Karsi A."/>
            <person name="Lawrence M.L."/>
            <person name="Peterson D.G."/>
        </authorList>
    </citation>
    <scope>NUCLEOTIDE SEQUENCE [LARGE SCALE GENOMIC DNA]</scope>
    <source>
        <strain evidence="19">BAU-BD-2019</strain>
        <tissue evidence="18">Blood</tissue>
    </source>
</reference>
<dbReference type="Gene3D" id="6.10.140.1910">
    <property type="match status" value="1"/>
</dbReference>
<dbReference type="EMBL" id="JACTAM010000001">
    <property type="protein sequence ID" value="KAI2668434.1"/>
    <property type="molecule type" value="Genomic_DNA"/>
</dbReference>
<keyword evidence="9 15" id="KW-1133">Transmembrane helix</keyword>
<dbReference type="PANTHER" id="PTHR47735:SF8">
    <property type="entry name" value="POTASSIUM VOLTAGE-GATED CHANNEL SUBFAMILY KQT MEMBER 5"/>
    <property type="match status" value="1"/>
</dbReference>
<evidence type="ECO:0000313" key="18">
    <source>
        <dbReference type="EMBL" id="KAI2668434.1"/>
    </source>
</evidence>
<evidence type="ECO:0000259" key="17">
    <source>
        <dbReference type="Pfam" id="PF03520"/>
    </source>
</evidence>
<evidence type="ECO:0000256" key="10">
    <source>
        <dbReference type="ARBA" id="ARBA00023065"/>
    </source>
</evidence>
<feature type="transmembrane region" description="Helical" evidence="15">
    <location>
        <begin position="311"/>
        <end position="337"/>
    </location>
</feature>
<feature type="compositionally biased region" description="Polar residues" evidence="14">
    <location>
        <begin position="697"/>
        <end position="712"/>
    </location>
</feature>
<keyword evidence="7" id="KW-0851">Voltage-gated channel</keyword>
<protein>
    <submittedName>
        <fullName evidence="18">Potassium voltage-gated channel subfamily KQT member 5</fullName>
    </submittedName>
</protein>
<evidence type="ECO:0000256" key="4">
    <source>
        <dbReference type="ARBA" id="ARBA00022538"/>
    </source>
</evidence>
<dbReference type="Gene3D" id="1.10.287.70">
    <property type="match status" value="1"/>
</dbReference>
<dbReference type="PRINTS" id="PR00169">
    <property type="entry name" value="KCHANNEL"/>
</dbReference>
<keyword evidence="4" id="KW-0633">Potassium transport</keyword>
<feature type="compositionally biased region" description="Polar residues" evidence="14">
    <location>
        <begin position="669"/>
        <end position="688"/>
    </location>
</feature>
<evidence type="ECO:0000256" key="15">
    <source>
        <dbReference type="SAM" id="Phobius"/>
    </source>
</evidence>
<comment type="caution">
    <text evidence="18">The sequence shown here is derived from an EMBL/GenBank/DDBJ whole genome shotgun (WGS) entry which is preliminary data.</text>
</comment>
<keyword evidence="12" id="KW-0407">Ion channel</keyword>
<feature type="compositionally biased region" description="Polar residues" evidence="14">
    <location>
        <begin position="407"/>
        <end position="418"/>
    </location>
</feature>
<feature type="region of interest" description="Disordered" evidence="14">
    <location>
        <begin position="921"/>
        <end position="948"/>
    </location>
</feature>
<evidence type="ECO:0000256" key="14">
    <source>
        <dbReference type="SAM" id="MobiDB-lite"/>
    </source>
</evidence>
<name>A0ABQ8N007_LABRO</name>
<evidence type="ECO:0000256" key="11">
    <source>
        <dbReference type="ARBA" id="ARBA00023136"/>
    </source>
</evidence>
<dbReference type="PRINTS" id="PR01459">
    <property type="entry name" value="KCNQCHANNEL"/>
</dbReference>
<accession>A0ABQ8N007</accession>
<dbReference type="Pfam" id="PF00520">
    <property type="entry name" value="Ion_trans"/>
    <property type="match status" value="1"/>
</dbReference>
<comment type="catalytic activity">
    <reaction evidence="13">
        <text>K(+)(in) = K(+)(out)</text>
        <dbReference type="Rhea" id="RHEA:29463"/>
        <dbReference type="ChEBI" id="CHEBI:29103"/>
    </reaction>
</comment>
<dbReference type="Pfam" id="PF03520">
    <property type="entry name" value="KCNQ_channel"/>
    <property type="match status" value="1"/>
</dbReference>
<evidence type="ECO:0000256" key="12">
    <source>
        <dbReference type="ARBA" id="ARBA00023303"/>
    </source>
</evidence>
<keyword evidence="11 15" id="KW-0472">Membrane</keyword>
<feature type="transmembrane region" description="Helical" evidence="15">
    <location>
        <begin position="254"/>
        <end position="273"/>
    </location>
</feature>
<proteinExistence type="predicted"/>
<evidence type="ECO:0000313" key="19">
    <source>
        <dbReference type="Proteomes" id="UP000830375"/>
    </source>
</evidence>
<dbReference type="InterPro" id="IPR013821">
    <property type="entry name" value="K_chnl_volt-dep_KCNQ_C"/>
</dbReference>
<dbReference type="InterPro" id="IPR005821">
    <property type="entry name" value="Ion_trans_dom"/>
</dbReference>
<feature type="domain" description="Potassium channel voltage dependent KCNQ C-terminal" evidence="17">
    <location>
        <begin position="423"/>
        <end position="600"/>
    </location>
</feature>
<evidence type="ECO:0000256" key="1">
    <source>
        <dbReference type="ARBA" id="ARBA00004651"/>
    </source>
</evidence>
<evidence type="ECO:0000256" key="13">
    <source>
        <dbReference type="ARBA" id="ARBA00034430"/>
    </source>
</evidence>
<evidence type="ECO:0000256" key="7">
    <source>
        <dbReference type="ARBA" id="ARBA00022882"/>
    </source>
</evidence>
<dbReference type="Proteomes" id="UP000830375">
    <property type="component" value="Unassembled WGS sequence"/>
</dbReference>
<feature type="transmembrane region" description="Helical" evidence="15">
    <location>
        <begin position="115"/>
        <end position="134"/>
    </location>
</feature>
<dbReference type="InterPro" id="IPR003937">
    <property type="entry name" value="K_chnl_volt-dep_KCNQ"/>
</dbReference>
<evidence type="ECO:0000259" key="16">
    <source>
        <dbReference type="Pfam" id="PF00520"/>
    </source>
</evidence>
<keyword evidence="5 15" id="KW-0812">Transmembrane</keyword>
<feature type="compositionally biased region" description="Low complexity" evidence="14">
    <location>
        <begin position="729"/>
        <end position="740"/>
    </location>
</feature>
<feature type="transmembrane region" description="Helical" evidence="15">
    <location>
        <begin position="187"/>
        <end position="206"/>
    </location>
</feature>
<dbReference type="SUPFAM" id="SSF81324">
    <property type="entry name" value="Voltage-gated potassium channels"/>
    <property type="match status" value="1"/>
</dbReference>
<keyword evidence="2" id="KW-0813">Transport</keyword>
<feature type="domain" description="Ion transport" evidence="16">
    <location>
        <begin position="120"/>
        <end position="340"/>
    </location>
</feature>
<keyword evidence="10" id="KW-0406">Ion transport</keyword>
<evidence type="ECO:0000256" key="8">
    <source>
        <dbReference type="ARBA" id="ARBA00022958"/>
    </source>
</evidence>
<gene>
    <name evidence="18" type="ORF">H4Q32_005154</name>
</gene>
<evidence type="ECO:0000256" key="3">
    <source>
        <dbReference type="ARBA" id="ARBA00022475"/>
    </source>
</evidence>
<feature type="compositionally biased region" description="Polar residues" evidence="14">
    <location>
        <begin position="921"/>
        <end position="940"/>
    </location>
</feature>
<sequence length="948" mass="104355">MEITFFIKNIEREYKTVFSVEENHQHSSSSNADMKPVTLQQCGSHEELGCCFRLEGRSKGEAPHRAHCFHTNPAPTLDEAFNLCFTSPFSYGLKLQPFLVYSGQFRQSPAQPHGATRKFVLVFGCLVLSVFSTIPDHQEMASHSLLILEFVMIVVFGLEYIIRIWSAGCCCRYRGWQGRLRFARKPFCVIDIIVLIASVAVVSAGSQSNIFATSALRSLRFLQILRMVRMDRRGGTWKLLGSVVYAHSKELVTAWYIGFLVLIFSSFLVYLVEKEFNKDFATYADALWWGTITLTTIGYGDKTPKTWTGRMLSAGFALLGISFFTLPAGILGSGFALKVQEQHRQKHFEKRRNPAACLIQCVWRSYAADENSVSVATWKPHLKALHTCSPTNQKLSFKDRVRMASPRGQSIKSRQTSVTDRRSPGAEISTDGSSPAKVQKSWSFNDRTRFRPSLRLKSQSRSTPEGEANVGVDEAFDEKGCHCDMSAEDLPPALKTVIRAKKFKETLRPYDVKDVIEQYSAGHLDMLCRIKSLQTRVDQILGRGQMPMDKKVREKLLSDGDILEDVSMLGRVCKVERQVQSIEAKLDSLLDIYRQVLQKGPSSVTTLSPLPPFGLEEMSDYQSTILSKDLSCSSQVSQSICGNHPRALQLILAPNELNLNQNNSTTSSPGLNPASTSPFNPSTFQVPSAPSMECPSAQGSPSQILSANSFHSSVGHFPCVGQPPPPLPSSASSKLQLSSVPPQPGHVRSMGPSRSDPSDYTKSCFRGVGIDFRLNSSIQQKNRPSAKEDSSWRRHISMDAEMDPLAPVSPLAPIQGQCSGDRGLGKSLSVQDLMQPALEGLGVDMHSSQASFSTSVSSSQDSSAGGIEMGVGGWGEADLFISDRDLEVPNKTHTQGFNFLSQPPIDGSYSSELLRTSNTAGASHNLASGHTPNTGNNETVNMPHVRLK</sequence>
<feature type="compositionally biased region" description="Low complexity" evidence="14">
    <location>
        <begin position="659"/>
        <end position="668"/>
    </location>
</feature>
<evidence type="ECO:0000256" key="9">
    <source>
        <dbReference type="ARBA" id="ARBA00022989"/>
    </source>
</evidence>
<feature type="region of interest" description="Disordered" evidence="14">
    <location>
        <begin position="659"/>
        <end position="762"/>
    </location>
</feature>
<evidence type="ECO:0000256" key="5">
    <source>
        <dbReference type="ARBA" id="ARBA00022692"/>
    </source>
</evidence>
<keyword evidence="8" id="KW-0630">Potassium</keyword>
<comment type="subcellular location">
    <subcellularLocation>
        <location evidence="1">Cell membrane</location>
        <topology evidence="1">Multi-pass membrane protein</topology>
    </subcellularLocation>
</comment>
<keyword evidence="19" id="KW-1185">Reference proteome</keyword>
<feature type="transmembrane region" description="Helical" evidence="15">
    <location>
        <begin position="146"/>
        <end position="166"/>
    </location>
</feature>
<evidence type="ECO:0000256" key="6">
    <source>
        <dbReference type="ARBA" id="ARBA00022826"/>
    </source>
</evidence>
<evidence type="ECO:0000256" key="2">
    <source>
        <dbReference type="ARBA" id="ARBA00022448"/>
    </source>
</evidence>
<organism evidence="18 19">
    <name type="scientific">Labeo rohita</name>
    <name type="common">Indian major carp</name>
    <name type="synonym">Cyprinus rohita</name>
    <dbReference type="NCBI Taxonomy" id="84645"/>
    <lineage>
        <taxon>Eukaryota</taxon>
        <taxon>Metazoa</taxon>
        <taxon>Chordata</taxon>
        <taxon>Craniata</taxon>
        <taxon>Vertebrata</taxon>
        <taxon>Euteleostomi</taxon>
        <taxon>Actinopterygii</taxon>
        <taxon>Neopterygii</taxon>
        <taxon>Teleostei</taxon>
        <taxon>Ostariophysi</taxon>
        <taxon>Cypriniformes</taxon>
        <taxon>Cyprinidae</taxon>
        <taxon>Labeoninae</taxon>
        <taxon>Labeonini</taxon>
        <taxon>Labeo</taxon>
    </lineage>
</organism>
<keyword evidence="3" id="KW-1003">Cell membrane</keyword>